<keyword evidence="1" id="KW-0812">Transmembrane</keyword>
<dbReference type="Proteomes" id="UP000192940">
    <property type="component" value="Chromosome I"/>
</dbReference>
<feature type="transmembrane region" description="Helical" evidence="1">
    <location>
        <begin position="12"/>
        <end position="34"/>
    </location>
</feature>
<evidence type="ECO:0008006" key="4">
    <source>
        <dbReference type="Google" id="ProtNLM"/>
    </source>
</evidence>
<feature type="transmembrane region" description="Helical" evidence="1">
    <location>
        <begin position="54"/>
        <end position="74"/>
    </location>
</feature>
<reference evidence="2 3" key="1">
    <citation type="submission" date="2017-04" db="EMBL/GenBank/DDBJ databases">
        <authorList>
            <person name="Afonso C.L."/>
            <person name="Miller P.J."/>
            <person name="Scott M.A."/>
            <person name="Spackman E."/>
            <person name="Goraichik I."/>
            <person name="Dimitrov K.M."/>
            <person name="Suarez D.L."/>
            <person name="Swayne D.E."/>
        </authorList>
    </citation>
    <scope>NUCLEOTIDE SEQUENCE [LARGE SCALE GENOMIC DNA]</scope>
    <source>
        <strain evidence="2 3">N3/975</strain>
    </source>
</reference>
<evidence type="ECO:0000313" key="3">
    <source>
        <dbReference type="Proteomes" id="UP000192940"/>
    </source>
</evidence>
<evidence type="ECO:0000256" key="1">
    <source>
        <dbReference type="SAM" id="Phobius"/>
    </source>
</evidence>
<proteinExistence type="predicted"/>
<feature type="transmembrane region" description="Helical" evidence="1">
    <location>
        <begin position="233"/>
        <end position="254"/>
    </location>
</feature>
<keyword evidence="1" id="KW-1133">Transmembrane helix</keyword>
<dbReference type="STRING" id="1313296.SAMN05661091_3132"/>
<feature type="transmembrane region" description="Helical" evidence="1">
    <location>
        <begin position="175"/>
        <end position="201"/>
    </location>
</feature>
<keyword evidence="3" id="KW-1185">Reference proteome</keyword>
<organism evidence="2 3">
    <name type="scientific">Paenibacillus uliginis N3/975</name>
    <dbReference type="NCBI Taxonomy" id="1313296"/>
    <lineage>
        <taxon>Bacteria</taxon>
        <taxon>Bacillati</taxon>
        <taxon>Bacillota</taxon>
        <taxon>Bacilli</taxon>
        <taxon>Bacillales</taxon>
        <taxon>Paenibacillaceae</taxon>
        <taxon>Paenibacillus</taxon>
    </lineage>
</organism>
<protein>
    <recommendedName>
        <fullName evidence="4">ABC-2 type transport system permease protein</fullName>
    </recommendedName>
</protein>
<dbReference type="AlphaFoldDB" id="A0A1X7HFH9"/>
<gene>
    <name evidence="2" type="ORF">SAMN05661091_3132</name>
</gene>
<evidence type="ECO:0000313" key="2">
    <source>
        <dbReference type="EMBL" id="SMF85741.1"/>
    </source>
</evidence>
<sequence length="261" mass="27964">MRAFNAELSKLFSLPGIWLAFLIGAFAPAVIAAFDSIVEKEDIIAGVSTRLSEIGYSGLGFGVQGVIILGVLAVSSEYLTESSESGGGQQITTSLTVVSSRLHFLLAKAGAVTVISILLCMVAIMTTASATNLILGEYAPAFEWSRLIGAVCYWTFTAHLALGITLLTKNGIIPLAVLMINSSVVSFSVLLSKITKLAFYLPDRAGLEMFMFTSDKFHTPSTGSLFDRFHTPFTGGLVMFAWVAVFFIVAAIVFHRRDVAS</sequence>
<keyword evidence="1" id="KW-0472">Membrane</keyword>
<feature type="transmembrane region" description="Helical" evidence="1">
    <location>
        <begin position="147"/>
        <end position="168"/>
    </location>
</feature>
<feature type="transmembrane region" description="Helical" evidence="1">
    <location>
        <begin position="109"/>
        <end position="135"/>
    </location>
</feature>
<dbReference type="RefSeq" id="WP_208914038.1">
    <property type="nucleotide sequence ID" value="NZ_LT840184.1"/>
</dbReference>
<name>A0A1X7HFH9_9BACL</name>
<accession>A0A1X7HFH9</accession>
<dbReference type="EMBL" id="LT840184">
    <property type="protein sequence ID" value="SMF85741.1"/>
    <property type="molecule type" value="Genomic_DNA"/>
</dbReference>